<accession>Q69IJ9</accession>
<organism evidence="2 4">
    <name type="scientific">Oryza sativa subsp. japonica</name>
    <name type="common">Rice</name>
    <dbReference type="NCBI Taxonomy" id="39947"/>
    <lineage>
        <taxon>Eukaryota</taxon>
        <taxon>Viridiplantae</taxon>
        <taxon>Streptophyta</taxon>
        <taxon>Embryophyta</taxon>
        <taxon>Tracheophyta</taxon>
        <taxon>Spermatophyta</taxon>
        <taxon>Magnoliopsida</taxon>
        <taxon>Liliopsida</taxon>
        <taxon>Poales</taxon>
        <taxon>Poaceae</taxon>
        <taxon>BOP clade</taxon>
        <taxon>Oryzoideae</taxon>
        <taxon>Oryzeae</taxon>
        <taxon>Oryzinae</taxon>
        <taxon>Oryza</taxon>
        <taxon>Oryza sativa</taxon>
    </lineage>
</organism>
<protein>
    <submittedName>
        <fullName evidence="2">Uncharacterized protein</fullName>
    </submittedName>
</protein>
<reference evidence="4" key="2">
    <citation type="journal article" date="2005" name="Nature">
        <title>The map-based sequence of the rice genome.</title>
        <authorList>
            <consortium name="International rice genome sequencing project (IRGSP)"/>
            <person name="Matsumoto T."/>
            <person name="Wu J."/>
            <person name="Kanamori H."/>
            <person name="Katayose Y."/>
            <person name="Fujisawa M."/>
            <person name="Namiki N."/>
            <person name="Mizuno H."/>
            <person name="Yamamoto K."/>
            <person name="Antonio B.A."/>
            <person name="Baba T."/>
            <person name="Sakata K."/>
            <person name="Nagamura Y."/>
            <person name="Aoki H."/>
            <person name="Arikawa K."/>
            <person name="Arita K."/>
            <person name="Bito T."/>
            <person name="Chiden Y."/>
            <person name="Fujitsuka N."/>
            <person name="Fukunaka R."/>
            <person name="Hamada M."/>
            <person name="Harada C."/>
            <person name="Hayashi A."/>
            <person name="Hijishita S."/>
            <person name="Honda M."/>
            <person name="Hosokawa S."/>
            <person name="Ichikawa Y."/>
            <person name="Idonuma A."/>
            <person name="Iijima M."/>
            <person name="Ikeda M."/>
            <person name="Ikeno M."/>
            <person name="Ito K."/>
            <person name="Ito S."/>
            <person name="Ito T."/>
            <person name="Ito Y."/>
            <person name="Ito Y."/>
            <person name="Iwabuchi A."/>
            <person name="Kamiya K."/>
            <person name="Karasawa W."/>
            <person name="Kurita K."/>
            <person name="Katagiri S."/>
            <person name="Kikuta A."/>
            <person name="Kobayashi H."/>
            <person name="Kobayashi N."/>
            <person name="Machita K."/>
            <person name="Maehara T."/>
            <person name="Masukawa M."/>
            <person name="Mizubayashi T."/>
            <person name="Mukai Y."/>
            <person name="Nagasaki H."/>
            <person name="Nagata Y."/>
            <person name="Naito S."/>
            <person name="Nakashima M."/>
            <person name="Nakama Y."/>
            <person name="Nakamichi Y."/>
            <person name="Nakamura M."/>
            <person name="Meguro A."/>
            <person name="Negishi M."/>
            <person name="Ohta I."/>
            <person name="Ohta T."/>
            <person name="Okamoto M."/>
            <person name="Ono N."/>
            <person name="Saji S."/>
            <person name="Sakaguchi M."/>
            <person name="Sakai K."/>
            <person name="Shibata M."/>
            <person name="Shimokawa T."/>
            <person name="Song J."/>
            <person name="Takazaki Y."/>
            <person name="Terasawa K."/>
            <person name="Tsugane M."/>
            <person name="Tsuji K."/>
            <person name="Ueda S."/>
            <person name="Waki K."/>
            <person name="Yamagata H."/>
            <person name="Yamamoto M."/>
            <person name="Yamamoto S."/>
            <person name="Yamane H."/>
            <person name="Yoshiki S."/>
            <person name="Yoshihara R."/>
            <person name="Yukawa K."/>
            <person name="Zhong H."/>
            <person name="Yano M."/>
            <person name="Yuan Q."/>
            <person name="Ouyang S."/>
            <person name="Liu J."/>
            <person name="Jones K.M."/>
            <person name="Gansberger K."/>
            <person name="Moffat K."/>
            <person name="Hill J."/>
            <person name="Bera J."/>
            <person name="Fadrosh D."/>
            <person name="Jin S."/>
            <person name="Johri S."/>
            <person name="Kim M."/>
            <person name="Overton L."/>
            <person name="Reardon M."/>
            <person name="Tsitrin T."/>
            <person name="Vuong H."/>
            <person name="Weaver B."/>
            <person name="Ciecko A."/>
            <person name="Tallon L."/>
            <person name="Jackson J."/>
            <person name="Pai G."/>
            <person name="Aken S.V."/>
            <person name="Utterback T."/>
            <person name="Reidmuller S."/>
            <person name="Feldblyum T."/>
            <person name="Hsiao J."/>
            <person name="Zismann V."/>
            <person name="Iobst S."/>
            <person name="de Vazeille A.R."/>
            <person name="Buell C.R."/>
            <person name="Ying K."/>
            <person name="Li Y."/>
            <person name="Lu T."/>
            <person name="Huang Y."/>
            <person name="Zhao Q."/>
            <person name="Feng Q."/>
            <person name="Zhang L."/>
            <person name="Zhu J."/>
            <person name="Weng Q."/>
            <person name="Mu J."/>
            <person name="Lu Y."/>
            <person name="Fan D."/>
            <person name="Liu Y."/>
            <person name="Guan J."/>
            <person name="Zhang Y."/>
            <person name="Yu S."/>
            <person name="Liu X."/>
            <person name="Zhang Y."/>
            <person name="Hong G."/>
            <person name="Han B."/>
            <person name="Choisne N."/>
            <person name="Demange N."/>
            <person name="Orjeda G."/>
            <person name="Samain S."/>
            <person name="Cattolico L."/>
            <person name="Pelletier E."/>
            <person name="Couloux A."/>
            <person name="Segurens B."/>
            <person name="Wincker P."/>
            <person name="D'Hont A."/>
            <person name="Scarpelli C."/>
            <person name="Weissenbach J."/>
            <person name="Salanoubat M."/>
            <person name="Quetier F."/>
            <person name="Yu Y."/>
            <person name="Kim H.R."/>
            <person name="Rambo T."/>
            <person name="Currie J."/>
            <person name="Collura K."/>
            <person name="Luo M."/>
            <person name="Yang T."/>
            <person name="Ammiraju J.S.S."/>
            <person name="Engler F."/>
            <person name="Soderlund C."/>
            <person name="Wing R.A."/>
            <person name="Palmer L.E."/>
            <person name="de la Bastide M."/>
            <person name="Spiegel L."/>
            <person name="Nascimento L."/>
            <person name="Zutavern T."/>
            <person name="O'Shaughnessy A."/>
            <person name="Dike S."/>
            <person name="Dedhia N."/>
            <person name="Preston R."/>
            <person name="Balija V."/>
            <person name="McCombie W.R."/>
            <person name="Chow T."/>
            <person name="Chen H."/>
            <person name="Chung M."/>
            <person name="Chen C."/>
            <person name="Shaw J."/>
            <person name="Wu H."/>
            <person name="Hsiao K."/>
            <person name="Chao Y."/>
            <person name="Chu M."/>
            <person name="Cheng C."/>
            <person name="Hour A."/>
            <person name="Lee P."/>
            <person name="Lin S."/>
            <person name="Lin Y."/>
            <person name="Liou J."/>
            <person name="Liu S."/>
            <person name="Hsing Y."/>
            <person name="Raghuvanshi S."/>
            <person name="Mohanty A."/>
            <person name="Bharti A.K."/>
            <person name="Gaur A."/>
            <person name="Gupta V."/>
            <person name="Kumar D."/>
            <person name="Ravi V."/>
            <person name="Vij S."/>
            <person name="Kapur A."/>
            <person name="Khurana P."/>
            <person name="Khurana P."/>
            <person name="Khurana J.P."/>
            <person name="Tyagi A.K."/>
            <person name="Gaikwad K."/>
            <person name="Singh A."/>
            <person name="Dalal V."/>
            <person name="Srivastava S."/>
            <person name="Dixit A."/>
            <person name="Pal A.K."/>
            <person name="Ghazi I.A."/>
            <person name="Yadav M."/>
            <person name="Pandit A."/>
            <person name="Bhargava A."/>
            <person name="Sureshbabu K."/>
            <person name="Batra K."/>
            <person name="Sharma T.R."/>
            <person name="Mohapatra T."/>
            <person name="Singh N.K."/>
            <person name="Messing J."/>
            <person name="Nelson A.B."/>
            <person name="Fuks G."/>
            <person name="Kavchok S."/>
            <person name="Keizer G."/>
            <person name="Linton E."/>
            <person name="Llaca V."/>
            <person name="Song R."/>
            <person name="Tanyolac B."/>
            <person name="Young S."/>
            <person name="Ho-Il K."/>
            <person name="Hahn J.H."/>
            <person name="Sangsakoo G."/>
            <person name="Vanavichit A."/>
            <person name="de Mattos Luiz.A.T."/>
            <person name="Zimmer P.D."/>
            <person name="Malone G."/>
            <person name="Dellagostin O."/>
            <person name="de Oliveira A.C."/>
            <person name="Bevan M."/>
            <person name="Bancroft I."/>
            <person name="Minx P."/>
            <person name="Cordum H."/>
            <person name="Wilson R."/>
            <person name="Cheng Z."/>
            <person name="Jin W."/>
            <person name="Jiang J."/>
            <person name="Leong S.A."/>
            <person name="Iwama H."/>
            <person name="Gojobori T."/>
            <person name="Itoh T."/>
            <person name="Niimura Y."/>
            <person name="Fujii Y."/>
            <person name="Habara T."/>
            <person name="Sakai H."/>
            <person name="Sato Y."/>
            <person name="Wilson G."/>
            <person name="Kumar K."/>
            <person name="McCouch S."/>
            <person name="Juretic N."/>
            <person name="Hoen D."/>
            <person name="Wright S."/>
            <person name="Bruskiewich R."/>
            <person name="Bureau T."/>
            <person name="Miyao A."/>
            <person name="Hirochika H."/>
            <person name="Nishikawa T."/>
            <person name="Kadowaki K."/>
            <person name="Sugiura M."/>
            <person name="Burr B."/>
            <person name="Sasaki T."/>
        </authorList>
    </citation>
    <scope>NUCLEOTIDE SEQUENCE [LARGE SCALE GENOMIC DNA]</scope>
    <source>
        <strain evidence="4">cv. Nipponbare</strain>
    </source>
</reference>
<dbReference type="AlphaFoldDB" id="Q69IJ9"/>
<dbReference type="Proteomes" id="UP000000763">
    <property type="component" value="Chromosome 2"/>
</dbReference>
<dbReference type="EMBL" id="AP007227">
    <property type="protein sequence ID" value="BAD36717.1"/>
    <property type="molecule type" value="Genomic_DNA"/>
</dbReference>
<sequence length="116" mass="12347">MKQTKASFQIPDEHMATLICHGPTCHTLSPLSFPSSPLPLYLVSTVGSSGGRQPAAGTTRARRGEGATGCCHLFEDLVSSSDHEGQNVSAHTGAEPWSSYRPLAPFILRVTGVDLR</sequence>
<evidence type="ECO:0000313" key="2">
    <source>
        <dbReference type="EMBL" id="BAD36721.1"/>
    </source>
</evidence>
<dbReference type="EMBL" id="AP007227">
    <property type="protein sequence ID" value="BAD36721.1"/>
    <property type="molecule type" value="Genomic_DNA"/>
</dbReference>
<reference evidence="2" key="1">
    <citation type="submission" date="2004-07" db="EMBL/GenBank/DDBJ databases">
        <title>Oryza sativa nipponbare(GA3) genomic DNA, chromosome 2, BAC clone:OSJNBa0032L17.</title>
        <authorList>
            <person name="Sasaki T."/>
            <person name="Matsumoto T."/>
            <person name="Fujisawa M."/>
        </authorList>
    </citation>
    <scope>NUCLEOTIDE SEQUENCE</scope>
</reference>
<dbReference type="EMBL" id="AP007227">
    <property type="protein sequence ID" value="BAD36727.1"/>
    <property type="molecule type" value="Genomic_DNA"/>
</dbReference>
<reference evidence="4" key="3">
    <citation type="journal article" date="2008" name="Nucleic Acids Res.">
        <title>The rice annotation project database (RAP-DB): 2008 update.</title>
        <authorList>
            <consortium name="The rice annotation project (RAP)"/>
        </authorList>
    </citation>
    <scope>GENOME REANNOTATION</scope>
    <source>
        <strain evidence="4">cv. Nipponbare</strain>
    </source>
</reference>
<evidence type="ECO:0000313" key="4">
    <source>
        <dbReference type="Proteomes" id="UP000000763"/>
    </source>
</evidence>
<evidence type="ECO:0000313" key="1">
    <source>
        <dbReference type="EMBL" id="BAD36717.1"/>
    </source>
</evidence>
<gene>
    <name evidence="1" type="ORF">OSJNBa0032L17.11</name>
    <name evidence="2" type="ORF">OSJNBa0032L17.16</name>
    <name evidence="3" type="ORF">OSJNBa0032L17.23</name>
</gene>
<name>Q69IJ9_ORYSJ</name>
<evidence type="ECO:0000313" key="3">
    <source>
        <dbReference type="EMBL" id="BAD36727.1"/>
    </source>
</evidence>
<proteinExistence type="predicted"/>